<proteinExistence type="predicted"/>
<feature type="compositionally biased region" description="Pro residues" evidence="1">
    <location>
        <begin position="29"/>
        <end position="38"/>
    </location>
</feature>
<evidence type="ECO:0000256" key="1">
    <source>
        <dbReference type="SAM" id="MobiDB-lite"/>
    </source>
</evidence>
<gene>
    <name evidence="2" type="ORF">AVDCRST_MAG64-2335</name>
</gene>
<name>A0A6J4PEA0_9BACT</name>
<sequence>RLHPPALDRSAVLAADRAARAGRRRAGRPRPPARPTRPPGIAEPLPRLRLRPPRQPGPLPRVRGGTGRGHDAV</sequence>
<feature type="non-terminal residue" evidence="2">
    <location>
        <position position="1"/>
    </location>
</feature>
<dbReference type="AlphaFoldDB" id="A0A6J4PEA0"/>
<protein>
    <submittedName>
        <fullName evidence="2">Uncharacterized protein</fullName>
    </submittedName>
</protein>
<dbReference type="EMBL" id="CADCUQ010000521">
    <property type="protein sequence ID" value="CAA9411379.1"/>
    <property type="molecule type" value="Genomic_DNA"/>
</dbReference>
<reference evidence="2" key="1">
    <citation type="submission" date="2020-02" db="EMBL/GenBank/DDBJ databases">
        <authorList>
            <person name="Meier V. D."/>
        </authorList>
    </citation>
    <scope>NUCLEOTIDE SEQUENCE</scope>
    <source>
        <strain evidence="2">AVDCRST_MAG64</strain>
    </source>
</reference>
<accession>A0A6J4PEA0</accession>
<feature type="region of interest" description="Disordered" evidence="1">
    <location>
        <begin position="1"/>
        <end position="73"/>
    </location>
</feature>
<feature type="non-terminal residue" evidence="2">
    <location>
        <position position="73"/>
    </location>
</feature>
<organism evidence="2">
    <name type="scientific">uncultured Phycisphaerae bacterium</name>
    <dbReference type="NCBI Taxonomy" id="904963"/>
    <lineage>
        <taxon>Bacteria</taxon>
        <taxon>Pseudomonadati</taxon>
        <taxon>Planctomycetota</taxon>
        <taxon>Phycisphaerae</taxon>
        <taxon>environmental samples</taxon>
    </lineage>
</organism>
<evidence type="ECO:0000313" key="2">
    <source>
        <dbReference type="EMBL" id="CAA9411379.1"/>
    </source>
</evidence>